<feature type="compositionally biased region" description="Basic and acidic residues" evidence="1">
    <location>
        <begin position="580"/>
        <end position="589"/>
    </location>
</feature>
<accession>A0A7J6M0H7</accession>
<evidence type="ECO:0000256" key="1">
    <source>
        <dbReference type="SAM" id="MobiDB-lite"/>
    </source>
</evidence>
<reference evidence="2 3" key="1">
    <citation type="submission" date="2020-04" db="EMBL/GenBank/DDBJ databases">
        <title>Perkinsus olseni comparative genomics.</title>
        <authorList>
            <person name="Bogema D.R."/>
        </authorList>
    </citation>
    <scope>NUCLEOTIDE SEQUENCE [LARGE SCALE GENOMIC DNA]</scope>
    <source>
        <strain evidence="2">ATCC PRA-179</strain>
    </source>
</reference>
<feature type="region of interest" description="Disordered" evidence="1">
    <location>
        <begin position="579"/>
        <end position="603"/>
    </location>
</feature>
<dbReference type="Proteomes" id="UP000570595">
    <property type="component" value="Unassembled WGS sequence"/>
</dbReference>
<dbReference type="InterPro" id="IPR029021">
    <property type="entry name" value="Prot-tyrosine_phosphatase-like"/>
</dbReference>
<protein>
    <submittedName>
        <fullName evidence="2">Tensin 1</fullName>
    </submittedName>
</protein>
<sequence length="603" mass="65777">MSGPDDAPTDGRGWDALWKSGQGLAAALQSQSQEVAAKIQVQAHDLAHQVSSTEWGGRVTTVVQQVAAETLHRDYRKAAAAALPTEKPPKRNAVIKLAPRVFIIPFPEKNRASSIAAALPDNCKIFNMSERKYDPSEMFPSLSISVVDIVFPGLPYPSLVKTAEICLQVEEWLNGDPTRCVALHCIPSGLPTRTAVVSACLLFWLYPAEYSHPLDAVPRACKCLPLKEDDLLPSQRRYLSYFYRCICSRRSSSGSSDDSSDSTVEGNYLTPLPVSMKIVQVIVKANDDCDSDSTPLANPTSKVGWRPYLDLWQQGRKLYSSWEAIGDDSAPAKKSRADEPVLTFTIPNGGIPISEDVILRLRTYPGPHTVFRVPLPCPGVLYHDQTKRILLTRADLDGGVLSEFVDDVEVVFSFDDTQVDEDNPAIRNARQVLVDCRAKFKRHYTEDITKGGRRSISSSRSSKGNGGSRSSRKKEGKSSGDTPKRRTKRSEKLPKVTEAVNSTTAIQKEEKAAGFVTTGTVPSSNTGVKEISIPIEAAVGDAELGLDDLYGLTAVDDVWGDAAIQQNGDSLGEETIVLPSKEEEDRRSDPSSIPSLFGKKDAG</sequence>
<feature type="compositionally biased region" description="Low complexity" evidence="1">
    <location>
        <begin position="454"/>
        <end position="463"/>
    </location>
</feature>
<dbReference type="GO" id="GO:0016314">
    <property type="term" value="F:phosphatidylinositol-3,4,5-trisphosphate 3-phosphatase activity"/>
    <property type="evidence" value="ECO:0007669"/>
    <property type="project" value="TreeGrafter"/>
</dbReference>
<organism evidence="2 3">
    <name type="scientific">Perkinsus olseni</name>
    <name type="common">Perkinsus atlanticus</name>
    <dbReference type="NCBI Taxonomy" id="32597"/>
    <lineage>
        <taxon>Eukaryota</taxon>
        <taxon>Sar</taxon>
        <taxon>Alveolata</taxon>
        <taxon>Perkinsozoa</taxon>
        <taxon>Perkinsea</taxon>
        <taxon>Perkinsida</taxon>
        <taxon>Perkinsidae</taxon>
        <taxon>Perkinsus</taxon>
    </lineage>
</organism>
<feature type="compositionally biased region" description="Basic and acidic residues" evidence="1">
    <location>
        <begin position="476"/>
        <end position="495"/>
    </location>
</feature>
<name>A0A7J6M0H7_PEROL</name>
<dbReference type="OrthoDB" id="439488at2759"/>
<evidence type="ECO:0000313" key="2">
    <source>
        <dbReference type="EMBL" id="KAF4665042.1"/>
    </source>
</evidence>
<gene>
    <name evidence="2" type="primary">TNS1</name>
    <name evidence="2" type="ORF">FOZ61_000266</name>
</gene>
<dbReference type="AlphaFoldDB" id="A0A7J6M0H7"/>
<dbReference type="EMBL" id="JABAHT010000103">
    <property type="protein sequence ID" value="KAF4665042.1"/>
    <property type="molecule type" value="Genomic_DNA"/>
</dbReference>
<dbReference type="InterPro" id="IPR051281">
    <property type="entry name" value="Dual-spec_lipid-protein_phosph"/>
</dbReference>
<evidence type="ECO:0000313" key="3">
    <source>
        <dbReference type="Proteomes" id="UP000570595"/>
    </source>
</evidence>
<dbReference type="PANTHER" id="PTHR12305">
    <property type="entry name" value="PHOSPHATASE WITH HOMOLOGY TO TENSIN"/>
    <property type="match status" value="1"/>
</dbReference>
<dbReference type="GO" id="GO:0005829">
    <property type="term" value="C:cytosol"/>
    <property type="evidence" value="ECO:0007669"/>
    <property type="project" value="TreeGrafter"/>
</dbReference>
<proteinExistence type="predicted"/>
<dbReference type="SUPFAM" id="SSF52799">
    <property type="entry name" value="(Phosphotyrosine protein) phosphatases II"/>
    <property type="match status" value="1"/>
</dbReference>
<feature type="region of interest" description="Disordered" evidence="1">
    <location>
        <begin position="447"/>
        <end position="505"/>
    </location>
</feature>
<comment type="caution">
    <text evidence="2">The sequence shown here is derived from an EMBL/GenBank/DDBJ whole genome shotgun (WGS) entry which is preliminary data.</text>
</comment>
<dbReference type="Gene3D" id="3.90.190.10">
    <property type="entry name" value="Protein tyrosine phosphatase superfamily"/>
    <property type="match status" value="1"/>
</dbReference>